<feature type="compositionally biased region" description="Basic and acidic residues" evidence="7">
    <location>
        <begin position="309"/>
        <end position="320"/>
    </location>
</feature>
<dbReference type="InterPro" id="IPR014776">
    <property type="entry name" value="4pyrrole_Mease_sub2"/>
</dbReference>
<evidence type="ECO:0000256" key="6">
    <source>
        <dbReference type="ARBA" id="ARBA00022691"/>
    </source>
</evidence>
<sequence>MTSGTRTGLISFVGAGPGAADLMTLRAARRISEADIVLWSPSVVSPECVREHARADAELVDTGSVDQREVHEIYRRAERERLRVARLHAGDSAVWSSVQQQYDFCARMELEVEIVPGVSGHTAAAASVGKELTGTEHARPVMVTKLDGDSTEVPDAAKVREFAEHGMTMALSVSAARTGQLVERLRAAGHADDVPVVVAYKVTCSDELVLRTTLGELEGVVKGHKLWRQTLFLVGDVLRSTAPRSRSYASARSRGGATSGGRYADPSPGWRGSAGSRYSAGRGTGSGASSRRGSEDSSHEGDGPLPQPRSDEQRGGARADADVAWWAVRDWQQNARDTVRPAGRGGAVRQPVVAEPQSPDLFTVSDEAEASGSDTALVEGDTGGDLSPSGEYVAESGADGAAETTESVERASSGEASPEEVTRTASPGSERPAEREGEPSDVGEATDELATDRPAVEEAVAETSAQSGISTASAENGSSTSGAKSGSRSGTSAKSGSRSASGKTGGGRTSSTKSGSRTKSQQKNTTSGGKGGSSNSASGKRRTTE</sequence>
<feature type="compositionally biased region" description="Low complexity" evidence="7">
    <location>
        <begin position="244"/>
        <end position="291"/>
    </location>
</feature>
<evidence type="ECO:0000256" key="4">
    <source>
        <dbReference type="ARBA" id="ARBA00022603"/>
    </source>
</evidence>
<dbReference type="InterPro" id="IPR006362">
    <property type="entry name" value="Cbl_synth_CobM/CibF"/>
</dbReference>
<dbReference type="CDD" id="cd11641">
    <property type="entry name" value="Precorrin-4_C11-MT"/>
    <property type="match status" value="1"/>
</dbReference>
<feature type="domain" description="Tetrapyrrole methylase" evidence="8">
    <location>
        <begin position="10"/>
        <end position="217"/>
    </location>
</feature>
<evidence type="ECO:0000256" key="3">
    <source>
        <dbReference type="ARBA" id="ARBA00022573"/>
    </source>
</evidence>
<keyword evidence="5" id="KW-0808">Transferase</keyword>
<dbReference type="InterPro" id="IPR050161">
    <property type="entry name" value="Siro_Cobalamin_biosynth"/>
</dbReference>
<keyword evidence="4" id="KW-0489">Methyltransferase</keyword>
<feature type="compositionally biased region" description="Basic and acidic residues" evidence="7">
    <location>
        <begin position="292"/>
        <end position="302"/>
    </location>
</feature>
<dbReference type="PANTHER" id="PTHR45790">
    <property type="entry name" value="SIROHEME SYNTHASE-RELATED"/>
    <property type="match status" value="1"/>
</dbReference>
<evidence type="ECO:0000313" key="9">
    <source>
        <dbReference type="EMBL" id="ASU78170.1"/>
    </source>
</evidence>
<dbReference type="RefSeq" id="WP_052428016.1">
    <property type="nucleotide sequence ID" value="NZ_CP022752.1"/>
</dbReference>
<feature type="region of interest" description="Disordered" evidence="7">
    <location>
        <begin position="337"/>
        <end position="545"/>
    </location>
</feature>
<evidence type="ECO:0000313" key="10">
    <source>
        <dbReference type="Proteomes" id="UP000215043"/>
    </source>
</evidence>
<dbReference type="SUPFAM" id="SSF53790">
    <property type="entry name" value="Tetrapyrrole methylase"/>
    <property type="match status" value="1"/>
</dbReference>
<feature type="compositionally biased region" description="Low complexity" evidence="7">
    <location>
        <begin position="477"/>
        <end position="502"/>
    </location>
</feature>
<comment type="similarity">
    <text evidence="2">Belongs to the precorrin methyltransferase family.</text>
</comment>
<dbReference type="EMBL" id="CP022752">
    <property type="protein sequence ID" value="ASU78170.1"/>
    <property type="molecule type" value="Genomic_DNA"/>
</dbReference>
<dbReference type="Proteomes" id="UP000215043">
    <property type="component" value="Chromosome"/>
</dbReference>
<comment type="pathway">
    <text evidence="1">Cofactor biosynthesis; adenosylcobalamin biosynthesis.</text>
</comment>
<dbReference type="InterPro" id="IPR003043">
    <property type="entry name" value="Uropor_MeTrfase_CS"/>
</dbReference>
<evidence type="ECO:0000256" key="2">
    <source>
        <dbReference type="ARBA" id="ARBA00005879"/>
    </source>
</evidence>
<evidence type="ECO:0000259" key="8">
    <source>
        <dbReference type="Pfam" id="PF00590"/>
    </source>
</evidence>
<dbReference type="Gene3D" id="3.30.950.10">
    <property type="entry name" value="Methyltransferase, Cobalt-precorrin-4 Transmethylase, Domain 2"/>
    <property type="match status" value="1"/>
</dbReference>
<evidence type="ECO:0000256" key="1">
    <source>
        <dbReference type="ARBA" id="ARBA00004953"/>
    </source>
</evidence>
<dbReference type="GO" id="GO:0009236">
    <property type="term" value="P:cobalamin biosynthetic process"/>
    <property type="evidence" value="ECO:0007669"/>
    <property type="project" value="UniProtKB-UniPathway"/>
</dbReference>
<evidence type="ECO:0000256" key="5">
    <source>
        <dbReference type="ARBA" id="ARBA00022679"/>
    </source>
</evidence>
<dbReference type="KEGG" id="aey:CDG81_07485"/>
<proteinExistence type="inferred from homology"/>
<reference evidence="9 10" key="1">
    <citation type="submission" date="2017-08" db="EMBL/GenBank/DDBJ databases">
        <title>The complete genome sequence of moderately halophilic actinomycete Actinopolyspora erythraea YIM 90600, the producer of novel erythromycin, novel actinopolysporins A-C and tubercidin.</title>
        <authorList>
            <person name="Yin M."/>
            <person name="Tang S."/>
        </authorList>
    </citation>
    <scope>NUCLEOTIDE SEQUENCE [LARGE SCALE GENOMIC DNA]</scope>
    <source>
        <strain evidence="9 10">YIM 90600</strain>
    </source>
</reference>
<dbReference type="OrthoDB" id="9815856at2"/>
<dbReference type="UniPathway" id="UPA00148"/>
<dbReference type="InterPro" id="IPR035996">
    <property type="entry name" value="4pyrrol_Methylase_sf"/>
</dbReference>
<dbReference type="GO" id="GO:0046026">
    <property type="term" value="F:precorrin-4 C11-methyltransferase activity"/>
    <property type="evidence" value="ECO:0007669"/>
    <property type="project" value="InterPro"/>
</dbReference>
<dbReference type="PANTHER" id="PTHR45790:SF4">
    <property type="entry name" value="COBALT-PRECORRIN-4 C(11)-METHYLTRANSFERASE"/>
    <property type="match status" value="1"/>
</dbReference>
<dbReference type="InterPro" id="IPR000878">
    <property type="entry name" value="4pyrrol_Mease"/>
</dbReference>
<feature type="compositionally biased region" description="Acidic residues" evidence="7">
    <location>
        <begin position="439"/>
        <end position="449"/>
    </location>
</feature>
<feature type="compositionally biased region" description="Low complexity" evidence="7">
    <location>
        <begin position="509"/>
        <end position="538"/>
    </location>
</feature>
<evidence type="ECO:0000256" key="7">
    <source>
        <dbReference type="SAM" id="MobiDB-lite"/>
    </source>
</evidence>
<keyword evidence="3" id="KW-0169">Cobalamin biosynthesis</keyword>
<dbReference type="Gene3D" id="3.40.1010.10">
    <property type="entry name" value="Cobalt-precorrin-4 Transmethylase, Domain 1"/>
    <property type="match status" value="1"/>
</dbReference>
<name>A0A223RQQ1_9ACTN</name>
<organism evidence="9 10">
    <name type="scientific">Actinopolyspora erythraea</name>
    <dbReference type="NCBI Taxonomy" id="414996"/>
    <lineage>
        <taxon>Bacteria</taxon>
        <taxon>Bacillati</taxon>
        <taxon>Actinomycetota</taxon>
        <taxon>Actinomycetes</taxon>
        <taxon>Actinopolysporales</taxon>
        <taxon>Actinopolysporaceae</taxon>
        <taxon>Actinopolyspora</taxon>
    </lineage>
</organism>
<protein>
    <recommendedName>
        <fullName evidence="8">Tetrapyrrole methylase domain-containing protein</fullName>
    </recommendedName>
</protein>
<accession>A0A223RQQ1</accession>
<dbReference type="Pfam" id="PF00590">
    <property type="entry name" value="TP_methylase"/>
    <property type="match status" value="1"/>
</dbReference>
<feature type="compositionally biased region" description="Polar residues" evidence="7">
    <location>
        <begin position="463"/>
        <end position="476"/>
    </location>
</feature>
<dbReference type="GO" id="GO:0032259">
    <property type="term" value="P:methylation"/>
    <property type="evidence" value="ECO:0007669"/>
    <property type="project" value="UniProtKB-KW"/>
</dbReference>
<dbReference type="PROSITE" id="PS00839">
    <property type="entry name" value="SUMT_1"/>
    <property type="match status" value="1"/>
</dbReference>
<dbReference type="InterPro" id="IPR014777">
    <property type="entry name" value="4pyrrole_Mease_sub1"/>
</dbReference>
<gene>
    <name evidence="9" type="ORF">CDG81_07485</name>
</gene>
<dbReference type="AlphaFoldDB" id="A0A223RQQ1"/>
<keyword evidence="6" id="KW-0949">S-adenosyl-L-methionine</keyword>
<feature type="region of interest" description="Disordered" evidence="7">
    <location>
        <begin position="244"/>
        <end position="320"/>
    </location>
</feature>